<keyword evidence="1" id="KW-0472">Membrane</keyword>
<feature type="transmembrane region" description="Helical" evidence="1">
    <location>
        <begin position="12"/>
        <end position="34"/>
    </location>
</feature>
<protein>
    <submittedName>
        <fullName evidence="2">Uncharacterized protein</fullName>
    </submittedName>
</protein>
<dbReference type="EMBL" id="WEGH01000002">
    <property type="protein sequence ID" value="MQY04934.1"/>
    <property type="molecule type" value="Genomic_DNA"/>
</dbReference>
<feature type="transmembrane region" description="Helical" evidence="1">
    <location>
        <begin position="54"/>
        <end position="75"/>
    </location>
</feature>
<reference evidence="2 3" key="1">
    <citation type="submission" date="2019-10" db="EMBL/GenBank/DDBJ databases">
        <title>Actinomadura rubteroloni sp. nov. and Actinomadura macrotermitis sp. nov., isolated from the gut of fungus growing-termite Macrotermes natalensis.</title>
        <authorList>
            <person name="Benndorf R."/>
            <person name="Martin K."/>
            <person name="Kuefner M."/>
            <person name="De Beer W."/>
            <person name="Kaster A.-K."/>
            <person name="Vollmers J."/>
            <person name="Poulsen M."/>
            <person name="Beemelmanns C."/>
        </authorList>
    </citation>
    <scope>NUCLEOTIDE SEQUENCE [LARGE SCALE GENOMIC DNA]</scope>
    <source>
        <strain evidence="2 3">RB68</strain>
    </source>
</reference>
<evidence type="ECO:0000313" key="3">
    <source>
        <dbReference type="Proteomes" id="UP000487268"/>
    </source>
</evidence>
<gene>
    <name evidence="2" type="ORF">ACRB68_29970</name>
</gene>
<accession>A0A7K0BW69</accession>
<dbReference type="Proteomes" id="UP000487268">
    <property type="component" value="Unassembled WGS sequence"/>
</dbReference>
<evidence type="ECO:0000313" key="2">
    <source>
        <dbReference type="EMBL" id="MQY04934.1"/>
    </source>
</evidence>
<organism evidence="2 3">
    <name type="scientific">Actinomadura macrotermitis</name>
    <dbReference type="NCBI Taxonomy" id="2585200"/>
    <lineage>
        <taxon>Bacteria</taxon>
        <taxon>Bacillati</taxon>
        <taxon>Actinomycetota</taxon>
        <taxon>Actinomycetes</taxon>
        <taxon>Streptosporangiales</taxon>
        <taxon>Thermomonosporaceae</taxon>
        <taxon>Actinomadura</taxon>
    </lineage>
</organism>
<comment type="caution">
    <text evidence="2">The sequence shown here is derived from an EMBL/GenBank/DDBJ whole genome shotgun (WGS) entry which is preliminary data.</text>
</comment>
<keyword evidence="1" id="KW-0812">Transmembrane</keyword>
<name>A0A7K0BW69_9ACTN</name>
<sequence length="78" mass="8246">MNGEPALRPVWRLLALCLMAGLIGTFVLPVWAFLAVWIGSDLIGGGVGSLRHSWPGAVTVVAAPFLVFALIRAMARAC</sequence>
<proteinExistence type="predicted"/>
<evidence type="ECO:0000256" key="1">
    <source>
        <dbReference type="SAM" id="Phobius"/>
    </source>
</evidence>
<keyword evidence="1" id="KW-1133">Transmembrane helix</keyword>
<dbReference type="AlphaFoldDB" id="A0A7K0BW69"/>
<keyword evidence="3" id="KW-1185">Reference proteome</keyword>